<dbReference type="InterPro" id="IPR006578">
    <property type="entry name" value="MADF-dom"/>
</dbReference>
<dbReference type="EMBL" id="JASPKY010000072">
    <property type="protein sequence ID" value="KAK9739661.1"/>
    <property type="molecule type" value="Genomic_DNA"/>
</dbReference>
<reference evidence="3 4" key="1">
    <citation type="journal article" date="2024" name="BMC Genomics">
        <title>De novo assembly and annotation of Popillia japonica's genome with initial clues to its potential as an invasive pest.</title>
        <authorList>
            <person name="Cucini C."/>
            <person name="Boschi S."/>
            <person name="Funari R."/>
            <person name="Cardaioli E."/>
            <person name="Iannotti N."/>
            <person name="Marturano G."/>
            <person name="Paoli F."/>
            <person name="Bruttini M."/>
            <person name="Carapelli A."/>
            <person name="Frati F."/>
            <person name="Nardi F."/>
        </authorList>
    </citation>
    <scope>NUCLEOTIDE SEQUENCE [LARGE SCALE GENOMIC DNA]</scope>
    <source>
        <strain evidence="3">DMR45628</strain>
    </source>
</reference>
<evidence type="ECO:0000259" key="2">
    <source>
        <dbReference type="Pfam" id="PF10545"/>
    </source>
</evidence>
<organism evidence="3 4">
    <name type="scientific">Popillia japonica</name>
    <name type="common">Japanese beetle</name>
    <dbReference type="NCBI Taxonomy" id="7064"/>
    <lineage>
        <taxon>Eukaryota</taxon>
        <taxon>Metazoa</taxon>
        <taxon>Ecdysozoa</taxon>
        <taxon>Arthropoda</taxon>
        <taxon>Hexapoda</taxon>
        <taxon>Insecta</taxon>
        <taxon>Pterygota</taxon>
        <taxon>Neoptera</taxon>
        <taxon>Endopterygota</taxon>
        <taxon>Coleoptera</taxon>
        <taxon>Polyphaga</taxon>
        <taxon>Scarabaeiformia</taxon>
        <taxon>Scarabaeidae</taxon>
        <taxon>Rutelinae</taxon>
        <taxon>Popillia</taxon>
    </lineage>
</organism>
<comment type="caution">
    <text evidence="3">The sequence shown here is derived from an EMBL/GenBank/DDBJ whole genome shotgun (WGS) entry which is preliminary data.</text>
</comment>
<dbReference type="AlphaFoldDB" id="A0AAW1M1A5"/>
<name>A0AAW1M1A5_POPJA</name>
<feature type="domain" description="MADF" evidence="2">
    <location>
        <begin position="38"/>
        <end position="81"/>
    </location>
</feature>
<sequence length="148" mass="17004">MFRNNLTKKLTSSKWGTNSLIVKSTAGEYASRSAGEADQLMLKKARSSLRDCFRRELSLQPSRSSAKHRRKYMYFDQLRFLLPCTQMSDTESSLADTENEPLQLETPPAGPSLQISSAKKQRKINYDEEIVKVLKEDFFSEETEENKL</sequence>
<keyword evidence="4" id="KW-1185">Reference proteome</keyword>
<dbReference type="Proteomes" id="UP001458880">
    <property type="component" value="Unassembled WGS sequence"/>
</dbReference>
<feature type="region of interest" description="Disordered" evidence="1">
    <location>
        <begin position="90"/>
        <end position="120"/>
    </location>
</feature>
<proteinExistence type="predicted"/>
<evidence type="ECO:0000256" key="1">
    <source>
        <dbReference type="SAM" id="MobiDB-lite"/>
    </source>
</evidence>
<evidence type="ECO:0000313" key="4">
    <source>
        <dbReference type="Proteomes" id="UP001458880"/>
    </source>
</evidence>
<protein>
    <submittedName>
        <fullName evidence="3">Alcohol dehydrogenase transcription factor Myb/SANT-like</fullName>
    </submittedName>
</protein>
<accession>A0AAW1M1A5</accession>
<dbReference type="Pfam" id="PF10545">
    <property type="entry name" value="MADF_DNA_bdg"/>
    <property type="match status" value="1"/>
</dbReference>
<evidence type="ECO:0000313" key="3">
    <source>
        <dbReference type="EMBL" id="KAK9739661.1"/>
    </source>
</evidence>
<gene>
    <name evidence="3" type="ORF">QE152_g8839</name>
</gene>